<dbReference type="AlphaFoldDB" id="A0A1B7Y2F7"/>
<organism evidence="1 2">
    <name type="scientific">Colletotrichum higginsianum (strain IMI 349063)</name>
    <name type="common">Crucifer anthracnose fungus</name>
    <dbReference type="NCBI Taxonomy" id="759273"/>
    <lineage>
        <taxon>Eukaryota</taxon>
        <taxon>Fungi</taxon>
        <taxon>Dikarya</taxon>
        <taxon>Ascomycota</taxon>
        <taxon>Pezizomycotina</taxon>
        <taxon>Sordariomycetes</taxon>
        <taxon>Hypocreomycetidae</taxon>
        <taxon>Glomerellales</taxon>
        <taxon>Glomerellaceae</taxon>
        <taxon>Colletotrichum</taxon>
        <taxon>Colletotrichum destructivum species complex</taxon>
    </lineage>
</organism>
<reference evidence="2" key="1">
    <citation type="journal article" date="2017" name="BMC Genomics">
        <title>Gapless genome assembly of Colletotrichum higginsianum reveals chromosome structure and association of transposable elements with secondary metabolite gene clusters.</title>
        <authorList>
            <person name="Dallery J.-F."/>
            <person name="Lapalu N."/>
            <person name="Zampounis A."/>
            <person name="Pigne S."/>
            <person name="Luyten I."/>
            <person name="Amselem J."/>
            <person name="Wittenberg A.H.J."/>
            <person name="Zhou S."/>
            <person name="de Queiroz M.V."/>
            <person name="Robin G.P."/>
            <person name="Auger A."/>
            <person name="Hainaut M."/>
            <person name="Henrissat B."/>
            <person name="Kim K.-T."/>
            <person name="Lee Y.-H."/>
            <person name="Lespinet O."/>
            <person name="Schwartz D.C."/>
            <person name="Thon M.R."/>
            <person name="O'Connell R.J."/>
        </authorList>
    </citation>
    <scope>NUCLEOTIDE SEQUENCE [LARGE SCALE GENOMIC DNA]</scope>
    <source>
        <strain evidence="2">IMI 349063</strain>
    </source>
</reference>
<comment type="caution">
    <text evidence="1">The sequence shown here is derived from an EMBL/GenBank/DDBJ whole genome shotgun (WGS) entry which is preliminary data.</text>
</comment>
<sequence>MYFNVDNIVILLPSIVEPAEDVLAIYRDTIRVGVDECAGDMEHGHHILYVFRFFECMEVTRKQRA</sequence>
<dbReference type="EMBL" id="LTAN01000007">
    <property type="protein sequence ID" value="OBR06174.1"/>
    <property type="molecule type" value="Genomic_DNA"/>
</dbReference>
<dbReference type="VEuPathDB" id="FungiDB:CH63R_10294"/>
<dbReference type="Proteomes" id="UP000092177">
    <property type="component" value="Unassembled WGS sequence"/>
</dbReference>
<name>A0A1B7Y2F7_COLHI</name>
<gene>
    <name evidence="1" type="ORF">CH63R_10294</name>
</gene>
<protein>
    <submittedName>
        <fullName evidence="1">Uncharacterized protein</fullName>
    </submittedName>
</protein>
<keyword evidence="2" id="KW-1185">Reference proteome</keyword>
<evidence type="ECO:0000313" key="2">
    <source>
        <dbReference type="Proteomes" id="UP000092177"/>
    </source>
</evidence>
<accession>A0A1B7Y2F7</accession>
<dbReference type="RefSeq" id="XP_018154692.1">
    <property type="nucleotide sequence ID" value="XM_018305268.1"/>
</dbReference>
<proteinExistence type="predicted"/>
<evidence type="ECO:0000313" key="1">
    <source>
        <dbReference type="EMBL" id="OBR06174.1"/>
    </source>
</evidence>
<dbReference type="GeneID" id="28869375"/>
<dbReference type="KEGG" id="chig:CH63R_10294"/>